<name>A0A4R6SW54_9SPHI</name>
<gene>
    <name evidence="2" type="ORF">ATK78_3165</name>
</gene>
<sequence>MKTRNLLPFVLLMTVPALNSFSQTIQANLNTERKAGATEVKMNSELFLLGTLNDYISRKRNTTEVNQFDSYHEGEKPLVNFIDSILKKDFNTALNKKYGIYFSEIMSKKMNAYYDGDHLIDSLLYSSTENKLSFLLGVYFRNGEKINDNIYRIHLANSPKHANCYEILKQLSCNNIYYKRIDNIPVSHILYFEATPQIKQFFAAINLEKDKLLQSSLTSADARLAHEKYLKRENDKVDLLFRLPY</sequence>
<keyword evidence="1" id="KW-0732">Signal</keyword>
<dbReference type="RefSeq" id="WP_133576999.1">
    <property type="nucleotide sequence ID" value="NZ_SNYC01000005.1"/>
</dbReference>
<dbReference type="OrthoDB" id="1494555at2"/>
<keyword evidence="3" id="KW-1185">Reference proteome</keyword>
<dbReference type="Proteomes" id="UP000295620">
    <property type="component" value="Unassembled WGS sequence"/>
</dbReference>
<proteinExistence type="predicted"/>
<organism evidence="2 3">
    <name type="scientific">Pedobacter metabolipauper</name>
    <dbReference type="NCBI Taxonomy" id="425513"/>
    <lineage>
        <taxon>Bacteria</taxon>
        <taxon>Pseudomonadati</taxon>
        <taxon>Bacteroidota</taxon>
        <taxon>Sphingobacteriia</taxon>
        <taxon>Sphingobacteriales</taxon>
        <taxon>Sphingobacteriaceae</taxon>
        <taxon>Pedobacter</taxon>
    </lineage>
</organism>
<accession>A0A4R6SW54</accession>
<evidence type="ECO:0000256" key="1">
    <source>
        <dbReference type="SAM" id="SignalP"/>
    </source>
</evidence>
<feature type="chain" id="PRO_5020739199" description="DUF4919 domain-containing protein" evidence="1">
    <location>
        <begin position="28"/>
        <end position="245"/>
    </location>
</feature>
<dbReference type="EMBL" id="SNYC01000005">
    <property type="protein sequence ID" value="TDQ08649.1"/>
    <property type="molecule type" value="Genomic_DNA"/>
</dbReference>
<protein>
    <recommendedName>
        <fullName evidence="4">DUF4919 domain-containing protein</fullName>
    </recommendedName>
</protein>
<evidence type="ECO:0008006" key="4">
    <source>
        <dbReference type="Google" id="ProtNLM"/>
    </source>
</evidence>
<evidence type="ECO:0000313" key="2">
    <source>
        <dbReference type="EMBL" id="TDQ08649.1"/>
    </source>
</evidence>
<evidence type="ECO:0000313" key="3">
    <source>
        <dbReference type="Proteomes" id="UP000295620"/>
    </source>
</evidence>
<dbReference type="AlphaFoldDB" id="A0A4R6SW54"/>
<comment type="caution">
    <text evidence="2">The sequence shown here is derived from an EMBL/GenBank/DDBJ whole genome shotgun (WGS) entry which is preliminary data.</text>
</comment>
<feature type="signal peptide" evidence="1">
    <location>
        <begin position="1"/>
        <end position="27"/>
    </location>
</feature>
<reference evidence="2 3" key="1">
    <citation type="submission" date="2019-03" db="EMBL/GenBank/DDBJ databases">
        <title>Genomic Encyclopedia of Archaeal and Bacterial Type Strains, Phase II (KMG-II): from individual species to whole genera.</title>
        <authorList>
            <person name="Goeker M."/>
        </authorList>
    </citation>
    <scope>NUCLEOTIDE SEQUENCE [LARGE SCALE GENOMIC DNA]</scope>
    <source>
        <strain evidence="2 3">DSM 19035</strain>
    </source>
</reference>